<dbReference type="Pfam" id="PF01094">
    <property type="entry name" value="ANF_receptor"/>
    <property type="match status" value="1"/>
</dbReference>
<comment type="subcellular location">
    <subcellularLocation>
        <location evidence="1">Membrane</location>
    </subcellularLocation>
</comment>
<keyword evidence="4 5" id="KW-0472">Membrane</keyword>
<dbReference type="CDD" id="cd06371">
    <property type="entry name" value="PBP1_sensory_GC_DEF-like"/>
    <property type="match status" value="1"/>
</dbReference>
<reference evidence="8" key="3">
    <citation type="journal article" date="2014" name="Nature">
        <title>Elephant shark genome provides unique insights into gnathostome evolution.</title>
        <authorList>
            <consortium name="International Elephant Shark Genome Sequencing Consortium"/>
            <person name="Venkatesh B."/>
            <person name="Lee A.P."/>
            <person name="Ravi V."/>
            <person name="Maurya A.K."/>
            <person name="Lian M.M."/>
            <person name="Swann J.B."/>
            <person name="Ohta Y."/>
            <person name="Flajnik M.F."/>
            <person name="Sutoh Y."/>
            <person name="Kasahara M."/>
            <person name="Hoon S."/>
            <person name="Gangu V."/>
            <person name="Roy S.W."/>
            <person name="Irimia M."/>
            <person name="Korzh V."/>
            <person name="Kondrychyn I."/>
            <person name="Lim Z.W."/>
            <person name="Tay B.H."/>
            <person name="Tohari S."/>
            <person name="Kong K.W."/>
            <person name="Ho S."/>
            <person name="Lorente-Galdos B."/>
            <person name="Quilez J."/>
            <person name="Marques-Bonet T."/>
            <person name="Raney B.J."/>
            <person name="Ingham P.W."/>
            <person name="Tay A."/>
            <person name="Hillier L.W."/>
            <person name="Minx P."/>
            <person name="Boehm T."/>
            <person name="Wilson R.K."/>
            <person name="Brenner S."/>
            <person name="Warren W.C."/>
        </authorList>
    </citation>
    <scope>NUCLEOTIDE SEQUENCE [LARGE SCALE GENOMIC DNA]</scope>
</reference>
<keyword evidence="8" id="KW-1185">Reference proteome</keyword>
<dbReference type="InterPro" id="IPR028082">
    <property type="entry name" value="Peripla_BP_I"/>
</dbReference>
<evidence type="ECO:0000256" key="1">
    <source>
        <dbReference type="ARBA" id="ARBA00004370"/>
    </source>
</evidence>
<organism evidence="7 8">
    <name type="scientific">Callorhinchus milii</name>
    <name type="common">Ghost shark</name>
    <dbReference type="NCBI Taxonomy" id="7868"/>
    <lineage>
        <taxon>Eukaryota</taxon>
        <taxon>Metazoa</taxon>
        <taxon>Chordata</taxon>
        <taxon>Craniata</taxon>
        <taxon>Vertebrata</taxon>
        <taxon>Chondrichthyes</taxon>
        <taxon>Holocephali</taxon>
        <taxon>Chimaeriformes</taxon>
        <taxon>Callorhinchidae</taxon>
        <taxon>Callorhinchus</taxon>
    </lineage>
</organism>
<evidence type="ECO:0000313" key="7">
    <source>
        <dbReference type="Ensembl" id="ENSCMIP00000012612.1"/>
    </source>
</evidence>
<evidence type="ECO:0000256" key="5">
    <source>
        <dbReference type="SAM" id="Phobius"/>
    </source>
</evidence>
<dbReference type="Proteomes" id="UP000314986">
    <property type="component" value="Unassembled WGS sequence"/>
</dbReference>
<reference evidence="8" key="1">
    <citation type="journal article" date="2006" name="Science">
        <title>Ancient noncoding elements conserved in the human genome.</title>
        <authorList>
            <person name="Venkatesh B."/>
            <person name="Kirkness E.F."/>
            <person name="Loh Y.H."/>
            <person name="Halpern A.L."/>
            <person name="Lee A.P."/>
            <person name="Johnson J."/>
            <person name="Dandona N."/>
            <person name="Viswanathan L.D."/>
            <person name="Tay A."/>
            <person name="Venter J.C."/>
            <person name="Strausberg R.L."/>
            <person name="Brenner S."/>
        </authorList>
    </citation>
    <scope>NUCLEOTIDE SEQUENCE [LARGE SCALE GENOMIC DNA]</scope>
</reference>
<proteinExistence type="predicted"/>
<dbReference type="PANTHER" id="PTHR44755">
    <property type="entry name" value="NATRIURETIC PEPTIDE RECEPTOR 3-RELATED"/>
    <property type="match status" value="1"/>
</dbReference>
<accession>A0A4W3HBU0</accession>
<dbReference type="Gene3D" id="3.40.50.2300">
    <property type="match status" value="2"/>
</dbReference>
<dbReference type="STRING" id="7868.ENSCMIP00000012612"/>
<keyword evidence="3 5" id="KW-1133">Transmembrane helix</keyword>
<evidence type="ECO:0000256" key="3">
    <source>
        <dbReference type="ARBA" id="ARBA00022989"/>
    </source>
</evidence>
<dbReference type="GO" id="GO:0038023">
    <property type="term" value="F:signaling receptor activity"/>
    <property type="evidence" value="ECO:0007669"/>
    <property type="project" value="TreeGrafter"/>
</dbReference>
<evidence type="ECO:0000313" key="8">
    <source>
        <dbReference type="Proteomes" id="UP000314986"/>
    </source>
</evidence>
<dbReference type="FunFam" id="3.40.50.2300:FF:000114">
    <property type="entry name" value="Guanylate cyclase"/>
    <property type="match status" value="1"/>
</dbReference>
<dbReference type="SUPFAM" id="SSF53822">
    <property type="entry name" value="Periplasmic binding protein-like I"/>
    <property type="match status" value="1"/>
</dbReference>
<feature type="transmembrane region" description="Helical" evidence="5">
    <location>
        <begin position="448"/>
        <end position="472"/>
    </location>
</feature>
<feature type="domain" description="Receptor ligand binding region" evidence="6">
    <location>
        <begin position="64"/>
        <end position="390"/>
    </location>
</feature>
<dbReference type="GO" id="GO:0017046">
    <property type="term" value="F:peptide hormone binding"/>
    <property type="evidence" value="ECO:0007669"/>
    <property type="project" value="TreeGrafter"/>
</dbReference>
<dbReference type="AlphaFoldDB" id="A0A4W3HBU0"/>
<protein>
    <recommendedName>
        <fullName evidence="6">Receptor ligand binding region domain-containing protein</fullName>
    </recommendedName>
</protein>
<sequence length="513" mass="55944">DLSWGLGSGGGGGQGQTKFVLTTQWVLALAMLTLLPGVGGLVVPLRVGVVGPWNCDPLFAKALPEAAAKLAVDRINREAEGHRVLEYTVLPAACQTSKALADFAEFEERASVFLGPVNPGYCEAASLLGKNWDKGVFSWACANSDLNDAGRYPTFSRVLPSPVRVLFNVLKFFRWAHVGVVSSNEDIWVDTANKVANALRSRGLPVGIITNMGFTDQDLRDSNSVRVIIMCMHSVLIGGEEQTLLLHKAQEMGLTDGRYVFVPYDTLLYSLPYRNTSHPVLRADSKLREAYNAVLTITVQSEERSFQEAFEQAKDDGELLTPQGAEQVSPLFGTIYNGVYLIAKAMGSPGRSGGRPRDTRNLDFQGFNQRIRTDAQGNGLSDYVVLDADWSGQQLVPTYTVDPGDNLLVPTGNPIRFPGGAPPQPDPNCWFDPNNLCTGGEASLRSGYFLRLIITTIIITIIIITIIIVITINNSNNNNNNPGICYSALLRLRDVSKRFTGYTVKCNDCIFCG</sequence>
<name>A0A4W3HBU0_CALMI</name>
<reference evidence="8" key="2">
    <citation type="journal article" date="2007" name="PLoS Biol.">
        <title>Survey sequencing and comparative analysis of the elephant shark (Callorhinchus milii) genome.</title>
        <authorList>
            <person name="Venkatesh B."/>
            <person name="Kirkness E.F."/>
            <person name="Loh Y.H."/>
            <person name="Halpern A.L."/>
            <person name="Lee A.P."/>
            <person name="Johnson J."/>
            <person name="Dandona N."/>
            <person name="Viswanathan L.D."/>
            <person name="Tay A."/>
            <person name="Venter J.C."/>
            <person name="Strausberg R.L."/>
            <person name="Brenner S."/>
        </authorList>
    </citation>
    <scope>NUCLEOTIDE SEQUENCE [LARGE SCALE GENOMIC DNA]</scope>
</reference>
<dbReference type="InterPro" id="IPR001828">
    <property type="entry name" value="ANF_lig-bd_rcpt"/>
</dbReference>
<reference evidence="7" key="5">
    <citation type="submission" date="2025-09" db="UniProtKB">
        <authorList>
            <consortium name="Ensembl"/>
        </authorList>
    </citation>
    <scope>IDENTIFICATION</scope>
</reference>
<evidence type="ECO:0000256" key="4">
    <source>
        <dbReference type="ARBA" id="ARBA00023136"/>
    </source>
</evidence>
<evidence type="ECO:0000259" key="6">
    <source>
        <dbReference type="Pfam" id="PF01094"/>
    </source>
</evidence>
<reference evidence="7" key="4">
    <citation type="submission" date="2025-08" db="UniProtKB">
        <authorList>
            <consortium name="Ensembl"/>
        </authorList>
    </citation>
    <scope>IDENTIFICATION</scope>
</reference>
<keyword evidence="2 5" id="KW-0812">Transmembrane</keyword>
<dbReference type="Ensembl" id="ENSCMIT00000012900.1">
    <property type="protein sequence ID" value="ENSCMIP00000012612.1"/>
    <property type="gene ID" value="ENSCMIG00000006403.1"/>
</dbReference>
<dbReference type="GeneTree" id="ENSGT00940000162702"/>
<dbReference type="OMA" id="ECAFANY"/>
<evidence type="ECO:0000256" key="2">
    <source>
        <dbReference type="ARBA" id="ARBA00022692"/>
    </source>
</evidence>
<dbReference type="GO" id="GO:0016020">
    <property type="term" value="C:membrane"/>
    <property type="evidence" value="ECO:0007669"/>
    <property type="project" value="UniProtKB-SubCell"/>
</dbReference>
<dbReference type="PANTHER" id="PTHR44755:SF8">
    <property type="entry name" value="RECEPTOR LIGAND BINDING REGION DOMAIN-CONTAINING PROTEIN"/>
    <property type="match status" value="1"/>
</dbReference>
<dbReference type="InParanoid" id="A0A4W3HBU0"/>
<dbReference type="GO" id="GO:0007165">
    <property type="term" value="P:signal transduction"/>
    <property type="evidence" value="ECO:0007669"/>
    <property type="project" value="TreeGrafter"/>
</dbReference>
<dbReference type="InterPro" id="IPR052612">
    <property type="entry name" value="ANP_Clearance_Receptor"/>
</dbReference>